<gene>
    <name evidence="3" type="primary">ARP9</name>
    <name evidence="3" type="ORF">C6P45_004023</name>
</gene>
<feature type="compositionally biased region" description="Basic and acidic residues" evidence="2">
    <location>
        <begin position="365"/>
        <end position="377"/>
    </location>
</feature>
<name>A0A9P6WB38_MAUEX</name>
<proteinExistence type="inferred from homology"/>
<evidence type="ECO:0000256" key="2">
    <source>
        <dbReference type="SAM" id="MobiDB-lite"/>
    </source>
</evidence>
<dbReference type="OrthoDB" id="74201at2759"/>
<dbReference type="AlphaFoldDB" id="A0A9P6WB38"/>
<dbReference type="Gene3D" id="3.30.420.40">
    <property type="match status" value="2"/>
</dbReference>
<dbReference type="Pfam" id="PF00022">
    <property type="entry name" value="Actin"/>
    <property type="match status" value="1"/>
</dbReference>
<evidence type="ECO:0000256" key="1">
    <source>
        <dbReference type="RuleBase" id="RU000487"/>
    </source>
</evidence>
<evidence type="ECO:0000313" key="3">
    <source>
        <dbReference type="EMBL" id="KAG0669179.1"/>
    </source>
</evidence>
<protein>
    <submittedName>
        <fullName evidence="3">Actin-like protein arp9 (SWI/SNF complex component arp9)</fullName>
    </submittedName>
</protein>
<dbReference type="EMBL" id="PUHR01000048">
    <property type="protein sequence ID" value="KAG0669179.1"/>
    <property type="molecule type" value="Genomic_DNA"/>
</dbReference>
<dbReference type="PANTHER" id="PTHR11937">
    <property type="entry name" value="ACTIN"/>
    <property type="match status" value="1"/>
</dbReference>
<evidence type="ECO:0000313" key="4">
    <source>
        <dbReference type="Proteomes" id="UP000750334"/>
    </source>
</evidence>
<organism evidence="3 4">
    <name type="scientific">Maudiozyma exigua</name>
    <name type="common">Yeast</name>
    <name type="synonym">Kazachstania exigua</name>
    <dbReference type="NCBI Taxonomy" id="34358"/>
    <lineage>
        <taxon>Eukaryota</taxon>
        <taxon>Fungi</taxon>
        <taxon>Dikarya</taxon>
        <taxon>Ascomycota</taxon>
        <taxon>Saccharomycotina</taxon>
        <taxon>Saccharomycetes</taxon>
        <taxon>Saccharomycetales</taxon>
        <taxon>Saccharomycetaceae</taxon>
        <taxon>Maudiozyma</taxon>
    </lineage>
</organism>
<dbReference type="FunFam" id="3.90.640.60:FF:000002">
    <property type="entry name" value="Actin-like protein ARP9"/>
    <property type="match status" value="1"/>
</dbReference>
<dbReference type="SUPFAM" id="SSF53067">
    <property type="entry name" value="Actin-like ATPase domain"/>
    <property type="match status" value="2"/>
</dbReference>
<sequence>MAPFRLDSILIIDPKSEHTLVQLGLNDETFMIPDYKIPSCIYKDTITEKYVSSADESNPNLKTIYPIVDGEIKDLDAFLQLLKLIYGSVLADRSKNNPNAFDLELSNIPLMLLTHHSWSQYQLEMIAQFVFEKLKINNLMFLPLSIATAYAMISLQNCCVIDIGKNRTDIIPIVDYTAMNHLTSSLSIGGNFINDTLQKKYLTNLSMEQIECLKKSNIFEVLTDDVMNKRDRDDLNGENQGRNDDVINIADIVTSGRDTREILEERERSKKEKNVSNAELEYNYFWDTKGNNIKIGKQRFQGCEELIKTISRRVGITLGQISDPTKLKAVWDNIVIIGGTSAIVGFKEALLNRLIEDHLITEPENEIEQREEAEKDPAATTGTNKKKAAKAFHNMIAATVQSIDYVQTPTSIRLAKYAEYFPEWKKYGYAEIQFLGGQVVAKQVFTHSRDVYYVTRENYDRSGPSCIWDVEF</sequence>
<dbReference type="Proteomes" id="UP000750334">
    <property type="component" value="Unassembled WGS sequence"/>
</dbReference>
<comment type="similarity">
    <text evidence="1">Belongs to the actin family.</text>
</comment>
<dbReference type="InterPro" id="IPR004000">
    <property type="entry name" value="Actin"/>
</dbReference>
<accession>A0A9P6WB38</accession>
<reference evidence="3 4" key="1">
    <citation type="submission" date="2020-11" db="EMBL/GenBank/DDBJ databases">
        <title>Kefir isolates.</title>
        <authorList>
            <person name="Marcisauskas S."/>
            <person name="Kim Y."/>
            <person name="Blasche S."/>
        </authorList>
    </citation>
    <scope>NUCLEOTIDE SEQUENCE [LARGE SCALE GENOMIC DNA]</scope>
    <source>
        <strain evidence="3 4">OG2</strain>
    </source>
</reference>
<comment type="caution">
    <text evidence="3">The sequence shown here is derived from an EMBL/GenBank/DDBJ whole genome shotgun (WGS) entry which is preliminary data.</text>
</comment>
<dbReference type="InterPro" id="IPR043129">
    <property type="entry name" value="ATPase_NBD"/>
</dbReference>
<dbReference type="Gene3D" id="3.90.640.60">
    <property type="match status" value="1"/>
</dbReference>
<keyword evidence="4" id="KW-1185">Reference proteome</keyword>
<feature type="region of interest" description="Disordered" evidence="2">
    <location>
        <begin position="365"/>
        <end position="384"/>
    </location>
</feature>
<dbReference type="SMART" id="SM00268">
    <property type="entry name" value="ACTIN"/>
    <property type="match status" value="1"/>
</dbReference>